<dbReference type="Proteomes" id="UP000002139">
    <property type="component" value="Chromosome"/>
</dbReference>
<dbReference type="InterPro" id="IPR001322">
    <property type="entry name" value="Lamin_tail_dom"/>
</dbReference>
<accession>A9FD17</accession>
<proteinExistence type="predicted"/>
<evidence type="ECO:0000313" key="2">
    <source>
        <dbReference type="EMBL" id="CAN91718.1"/>
    </source>
</evidence>
<dbReference type="Pfam" id="PF00932">
    <property type="entry name" value="LTD"/>
    <property type="match status" value="1"/>
</dbReference>
<dbReference type="eggNOG" id="COG5634">
    <property type="taxonomic scope" value="Bacteria"/>
</dbReference>
<dbReference type="HOGENOM" id="CLU_067370_0_0_7"/>
<dbReference type="EMBL" id="AM746676">
    <property type="protein sequence ID" value="CAN91718.1"/>
    <property type="molecule type" value="Genomic_DNA"/>
</dbReference>
<dbReference type="Pfam" id="PF10042">
    <property type="entry name" value="DUF2278"/>
    <property type="match status" value="1"/>
</dbReference>
<dbReference type="InterPro" id="IPR036415">
    <property type="entry name" value="Lamin_tail_dom_sf"/>
</dbReference>
<gene>
    <name evidence="2" type="ordered locus">sce1560</name>
</gene>
<dbReference type="InterPro" id="IPR019268">
    <property type="entry name" value="DUF2278"/>
</dbReference>
<evidence type="ECO:0000259" key="1">
    <source>
        <dbReference type="Pfam" id="PF00932"/>
    </source>
</evidence>
<dbReference type="AlphaFoldDB" id="A9FD17"/>
<protein>
    <recommendedName>
        <fullName evidence="1">LTD domain-containing protein</fullName>
    </recommendedName>
</protein>
<dbReference type="SUPFAM" id="SSF74853">
    <property type="entry name" value="Lamin A/C globular tail domain"/>
    <property type="match status" value="1"/>
</dbReference>
<organism evidence="2 3">
    <name type="scientific">Sorangium cellulosum (strain So ce56)</name>
    <name type="common">Polyangium cellulosum (strain So ce56)</name>
    <dbReference type="NCBI Taxonomy" id="448385"/>
    <lineage>
        <taxon>Bacteria</taxon>
        <taxon>Pseudomonadati</taxon>
        <taxon>Myxococcota</taxon>
        <taxon>Polyangia</taxon>
        <taxon>Polyangiales</taxon>
        <taxon>Polyangiaceae</taxon>
        <taxon>Sorangium</taxon>
    </lineage>
</organism>
<dbReference type="KEGG" id="scl:sce1560"/>
<keyword evidence="3" id="KW-1185">Reference proteome</keyword>
<evidence type="ECO:0000313" key="3">
    <source>
        <dbReference type="Proteomes" id="UP000002139"/>
    </source>
</evidence>
<sequence length="364" mass="39493">MLSHSQAGTGRAQPMDAGGNMPLNSYGVLKGTVIDRRFASGANPHYQIHVVDDTIDYRIAVNVQSQDGSQVEYVVKSHFAHPLLRDLHELKPGFHPLESKPGGLGLDFIRGNLVDRTEFVPLPFSAPGPDNDLNEKLDHYVQRAMADETALLYAFGERWGPENGKKDKIFGFLPGNGIHDIHMNQGNDARFKKDDGVWQDGGLLIHFPRGDQWVAIFLKFQTQAWHTDDKTGHTLDIPVSGPPSDVAGGGGGLPTVEQPDGIVRIVAALVNDARTPERETVTLLNTSNRKIDLAGWSLADNAKSKMALTGELQPGGLTTVVVQAPMVLSNKGGLITLLNAEGLKVDGVSYTKQQVSNPGWTIVF</sequence>
<reference evidence="2 3" key="1">
    <citation type="journal article" date="2007" name="Nat. Biotechnol.">
        <title>Complete genome sequence of the myxobacterium Sorangium cellulosum.</title>
        <authorList>
            <person name="Schneiker S."/>
            <person name="Perlova O."/>
            <person name="Kaiser O."/>
            <person name="Gerth K."/>
            <person name="Alici A."/>
            <person name="Altmeyer M.O."/>
            <person name="Bartels D."/>
            <person name="Bekel T."/>
            <person name="Beyer S."/>
            <person name="Bode E."/>
            <person name="Bode H.B."/>
            <person name="Bolten C.J."/>
            <person name="Choudhuri J.V."/>
            <person name="Doss S."/>
            <person name="Elnakady Y.A."/>
            <person name="Frank B."/>
            <person name="Gaigalat L."/>
            <person name="Goesmann A."/>
            <person name="Groeger C."/>
            <person name="Gross F."/>
            <person name="Jelsbak L."/>
            <person name="Jelsbak L."/>
            <person name="Kalinowski J."/>
            <person name="Kegler C."/>
            <person name="Knauber T."/>
            <person name="Konietzny S."/>
            <person name="Kopp M."/>
            <person name="Krause L."/>
            <person name="Krug D."/>
            <person name="Linke B."/>
            <person name="Mahmud T."/>
            <person name="Martinez-Arias R."/>
            <person name="McHardy A.C."/>
            <person name="Merai M."/>
            <person name="Meyer F."/>
            <person name="Mormann S."/>
            <person name="Munoz-Dorado J."/>
            <person name="Perez J."/>
            <person name="Pradella S."/>
            <person name="Rachid S."/>
            <person name="Raddatz G."/>
            <person name="Rosenau F."/>
            <person name="Rueckert C."/>
            <person name="Sasse F."/>
            <person name="Scharfe M."/>
            <person name="Schuster S.C."/>
            <person name="Suen G."/>
            <person name="Treuner-Lange A."/>
            <person name="Velicer G.J."/>
            <person name="Vorholter F.-J."/>
            <person name="Weissman K.J."/>
            <person name="Welch R.D."/>
            <person name="Wenzel S.C."/>
            <person name="Whitworth D.E."/>
            <person name="Wilhelm S."/>
            <person name="Wittmann C."/>
            <person name="Bloecker H."/>
            <person name="Puehler A."/>
            <person name="Mueller R."/>
        </authorList>
    </citation>
    <scope>NUCLEOTIDE SEQUENCE [LARGE SCALE GENOMIC DNA]</scope>
    <source>
        <strain evidence="3">So ce56</strain>
    </source>
</reference>
<feature type="domain" description="LTD" evidence="1">
    <location>
        <begin position="272"/>
        <end position="351"/>
    </location>
</feature>
<name>A9FD17_SORC5</name>